<keyword evidence="1" id="KW-0004">4Fe-4S</keyword>
<evidence type="ECO:0000256" key="5">
    <source>
        <dbReference type="ARBA" id="ARBA00023014"/>
    </source>
</evidence>
<dbReference type="STRING" id="84022.CACET_c08480"/>
<dbReference type="EMBL" id="CP009687">
    <property type="protein sequence ID" value="AKL94357.1"/>
    <property type="molecule type" value="Genomic_DNA"/>
</dbReference>
<dbReference type="InterPro" id="IPR017896">
    <property type="entry name" value="4Fe4S_Fe-S-bd"/>
</dbReference>
<evidence type="ECO:0000256" key="2">
    <source>
        <dbReference type="ARBA" id="ARBA00022723"/>
    </source>
</evidence>
<dbReference type="PROSITE" id="PS51379">
    <property type="entry name" value="4FE4S_FER_2"/>
    <property type="match status" value="3"/>
</dbReference>
<sequence>MLIKYFIKKLTKKNYPVISKNYCLSNINRFSECSRCRDVCPVKAIKYEEDNIVINENICSGCGICRTICPSKAINLKSFGEISAFNEAKQKDFLVVGCVKEGNKGNIKFPCLHGLHKEYLAAFIIILRNRKVYFNLSECTECIYGKDCNAFQNSLEKVVLFLKNLNINPDYEILNDSEKKITYPKNQFSRRDFFSLIKKESTYLVADIVLNSIKTDNNDEFNERKFLIDTIKNLGCIEEQLLDKDNGMFTSYNLNSKCNGCGVCEAVCPWNAWEVKEDKEQVSIKHSISLCRSCGICTSMCLEKAIQEEPFPLHSIFKDFIIKKEISLAYCKYCWDKYVPGTKDLGICNKCEKMNNIRMSLKYNDIIGGDEI</sequence>
<dbReference type="KEGG" id="cace:CACET_c08480"/>
<gene>
    <name evidence="6" type="ORF">CACET_c08480</name>
</gene>
<reference evidence="6 7" key="1">
    <citation type="submission" date="2014-10" db="EMBL/GenBank/DDBJ databases">
        <title>Genome sequence of Clostridium aceticum DSM 1496.</title>
        <authorList>
            <person name="Poehlein A."/>
            <person name="Schiel-Bengelsdorf B."/>
            <person name="Gottschalk G."/>
            <person name="Duerre P."/>
            <person name="Daniel R."/>
        </authorList>
    </citation>
    <scope>NUCLEOTIDE SEQUENCE [LARGE SCALE GENOMIC DNA]</scope>
    <source>
        <strain evidence="6 7">DSM 1496</strain>
    </source>
</reference>
<dbReference type="Proteomes" id="UP000035704">
    <property type="component" value="Chromosome"/>
</dbReference>
<accession>A0A0D8IEB7</accession>
<dbReference type="InterPro" id="IPR017900">
    <property type="entry name" value="4Fe4S_Fe_S_CS"/>
</dbReference>
<dbReference type="PANTHER" id="PTHR43724">
    <property type="entry name" value="PYRUVATE SYNTHASE SUBUNIT PORD"/>
    <property type="match status" value="1"/>
</dbReference>
<name>A0A0D8IEB7_9CLOT</name>
<dbReference type="InterPro" id="IPR057431">
    <property type="entry name" value="LdpA_Fe-S-bd"/>
</dbReference>
<dbReference type="SUPFAM" id="SSF54862">
    <property type="entry name" value="4Fe-4S ferredoxins"/>
    <property type="match status" value="2"/>
</dbReference>
<dbReference type="Pfam" id="PF12838">
    <property type="entry name" value="Fer4_7"/>
    <property type="match status" value="1"/>
</dbReference>
<keyword evidence="4" id="KW-0408">Iron</keyword>
<evidence type="ECO:0000313" key="6">
    <source>
        <dbReference type="EMBL" id="AKL94357.1"/>
    </source>
</evidence>
<evidence type="ECO:0000256" key="3">
    <source>
        <dbReference type="ARBA" id="ARBA00022737"/>
    </source>
</evidence>
<dbReference type="AlphaFoldDB" id="A0A0D8IEB7"/>
<dbReference type="Pfam" id="PF25160">
    <property type="entry name" value="LdpA_Fe-S-bd"/>
    <property type="match status" value="1"/>
</dbReference>
<dbReference type="Gene3D" id="3.30.70.20">
    <property type="match status" value="2"/>
</dbReference>
<dbReference type="PROSITE" id="PS00198">
    <property type="entry name" value="4FE4S_FER_1"/>
    <property type="match status" value="2"/>
</dbReference>
<dbReference type="PANTHER" id="PTHR43724:SF1">
    <property type="entry name" value="PYRUVATE SYNTHASE SUBUNIT PORD"/>
    <property type="match status" value="1"/>
</dbReference>
<organism evidence="6 7">
    <name type="scientific">Clostridium aceticum</name>
    <dbReference type="NCBI Taxonomy" id="84022"/>
    <lineage>
        <taxon>Bacteria</taxon>
        <taxon>Bacillati</taxon>
        <taxon>Bacillota</taxon>
        <taxon>Clostridia</taxon>
        <taxon>Eubacteriales</taxon>
        <taxon>Clostridiaceae</taxon>
        <taxon>Clostridium</taxon>
    </lineage>
</organism>
<dbReference type="OrthoDB" id="9672at2"/>
<dbReference type="RefSeq" id="WP_044823493.1">
    <property type="nucleotide sequence ID" value="NZ_CP009687.1"/>
</dbReference>
<keyword evidence="7" id="KW-1185">Reference proteome</keyword>
<protein>
    <submittedName>
        <fullName evidence="6">4Fe-4S ferredoxin iron-sulfur binding domain-containing protein</fullName>
    </submittedName>
</protein>
<evidence type="ECO:0000256" key="4">
    <source>
        <dbReference type="ARBA" id="ARBA00023004"/>
    </source>
</evidence>
<proteinExistence type="predicted"/>
<dbReference type="PATRIC" id="fig|84022.5.peg.2477"/>
<keyword evidence="2" id="KW-0479">Metal-binding</keyword>
<keyword evidence="3" id="KW-0677">Repeat</keyword>
<keyword evidence="5" id="KW-0411">Iron-sulfur</keyword>
<evidence type="ECO:0000256" key="1">
    <source>
        <dbReference type="ARBA" id="ARBA00022485"/>
    </source>
</evidence>
<evidence type="ECO:0000313" key="7">
    <source>
        <dbReference type="Proteomes" id="UP000035704"/>
    </source>
</evidence>
<dbReference type="GO" id="GO:0046872">
    <property type="term" value="F:metal ion binding"/>
    <property type="evidence" value="ECO:0007669"/>
    <property type="project" value="UniProtKB-KW"/>
</dbReference>
<dbReference type="GO" id="GO:0051539">
    <property type="term" value="F:4 iron, 4 sulfur cluster binding"/>
    <property type="evidence" value="ECO:0007669"/>
    <property type="project" value="UniProtKB-KW"/>
</dbReference>